<dbReference type="Proteomes" id="UP001162156">
    <property type="component" value="Unassembled WGS sequence"/>
</dbReference>
<gene>
    <name evidence="1" type="ORF">NQ314_014052</name>
</gene>
<dbReference type="EMBL" id="JANEYF010003871">
    <property type="protein sequence ID" value="KAJ8933340.1"/>
    <property type="molecule type" value="Genomic_DNA"/>
</dbReference>
<dbReference type="AlphaFoldDB" id="A0AAV8X2Z4"/>
<evidence type="ECO:0000313" key="1">
    <source>
        <dbReference type="EMBL" id="KAJ8933340.1"/>
    </source>
</evidence>
<sequence>MMTSEMQNYMGEQRFIDVKKKLKRDRELAYVKMETNKKKNKDRRKTTGSLNFKIKLRMNSRNVDQTELNRDNNMAAISDRIPQESISLLMGQHPNTGIDLTVIFLLRRFPCTLKIYRK</sequence>
<keyword evidence="2" id="KW-1185">Reference proteome</keyword>
<organism evidence="1 2">
    <name type="scientific">Rhamnusium bicolor</name>
    <dbReference type="NCBI Taxonomy" id="1586634"/>
    <lineage>
        <taxon>Eukaryota</taxon>
        <taxon>Metazoa</taxon>
        <taxon>Ecdysozoa</taxon>
        <taxon>Arthropoda</taxon>
        <taxon>Hexapoda</taxon>
        <taxon>Insecta</taxon>
        <taxon>Pterygota</taxon>
        <taxon>Neoptera</taxon>
        <taxon>Endopterygota</taxon>
        <taxon>Coleoptera</taxon>
        <taxon>Polyphaga</taxon>
        <taxon>Cucujiformia</taxon>
        <taxon>Chrysomeloidea</taxon>
        <taxon>Cerambycidae</taxon>
        <taxon>Lepturinae</taxon>
        <taxon>Rhagiini</taxon>
        <taxon>Rhamnusium</taxon>
    </lineage>
</organism>
<protein>
    <submittedName>
        <fullName evidence="1">Uncharacterized protein</fullName>
    </submittedName>
</protein>
<evidence type="ECO:0000313" key="2">
    <source>
        <dbReference type="Proteomes" id="UP001162156"/>
    </source>
</evidence>
<reference evidence="1" key="1">
    <citation type="journal article" date="2023" name="Insect Mol. Biol.">
        <title>Genome sequencing provides insights into the evolution of gene families encoding plant cell wall-degrading enzymes in longhorned beetles.</title>
        <authorList>
            <person name="Shin N.R."/>
            <person name="Okamura Y."/>
            <person name="Kirsch R."/>
            <person name="Pauchet Y."/>
        </authorList>
    </citation>
    <scope>NUCLEOTIDE SEQUENCE</scope>
    <source>
        <strain evidence="1">RBIC_L_NR</strain>
    </source>
</reference>
<comment type="caution">
    <text evidence="1">The sequence shown here is derived from an EMBL/GenBank/DDBJ whole genome shotgun (WGS) entry which is preliminary data.</text>
</comment>
<proteinExistence type="predicted"/>
<name>A0AAV8X2Z4_9CUCU</name>
<accession>A0AAV8X2Z4</accession>